<evidence type="ECO:0000256" key="15">
    <source>
        <dbReference type="SAM" id="Phobius"/>
    </source>
</evidence>
<keyword evidence="7" id="KW-1064">Adaptive immunity</keyword>
<evidence type="ECO:0000256" key="10">
    <source>
        <dbReference type="ARBA" id="ARBA00023157"/>
    </source>
</evidence>
<evidence type="ECO:0000256" key="13">
    <source>
        <dbReference type="ARBA" id="ARBA00023319"/>
    </source>
</evidence>
<evidence type="ECO:0000256" key="4">
    <source>
        <dbReference type="ARBA" id="ARBA00022729"/>
    </source>
</evidence>
<dbReference type="AlphaFoldDB" id="A0A1V4JG90"/>
<keyword evidence="8 15" id="KW-0472">Membrane</keyword>
<dbReference type="Proteomes" id="UP000190648">
    <property type="component" value="Unassembled WGS sequence"/>
</dbReference>
<dbReference type="Gene3D" id="2.60.40.10">
    <property type="entry name" value="Immunoglobulins"/>
    <property type="match status" value="1"/>
</dbReference>
<feature type="compositionally biased region" description="Polar residues" evidence="14">
    <location>
        <begin position="237"/>
        <end position="249"/>
    </location>
</feature>
<sequence>MQHNTQVSGSCLQRQWVSDHRPPVLHSAAFAEQLQGRTGWRTIEHLKNSAACQQCRTPSQEGPDDITSSPKSNAASQVKRERSSLLHRTVPKDGHPQKMDGSPALLLLLALRLCCLGMQVQGYRMTVKFRDSSIRHPRLGQRLELECQTAKEDSGVFWVRMDRARTLHFIVYISSLGRITFEGNQKTSTRFEVAKDRSFYWLVVKSFELQDEGNYFCLMYSNQVLYFSPSKPAFLPVTTTPAPTTQGSATKEEPSPTTPDPDTSKKKEPDFFCDIFIWVPLAGACALLLLALAVTVMLCQRTRRRRCRCKRPVNGKPNVKPSVPRRHV</sequence>
<keyword evidence="18" id="KW-1185">Reference proteome</keyword>
<gene>
    <name evidence="17" type="primary">CD8A</name>
    <name evidence="17" type="ORF">AV530_017152</name>
</gene>
<dbReference type="GO" id="GO:0045065">
    <property type="term" value="P:cytotoxic T cell differentiation"/>
    <property type="evidence" value="ECO:0007669"/>
    <property type="project" value="TreeGrafter"/>
</dbReference>
<keyword evidence="4" id="KW-0732">Signal</keyword>
<dbReference type="InterPro" id="IPR036179">
    <property type="entry name" value="Ig-like_dom_sf"/>
</dbReference>
<dbReference type="PROSITE" id="PS50835">
    <property type="entry name" value="IG_LIKE"/>
    <property type="match status" value="1"/>
</dbReference>
<keyword evidence="11" id="KW-0325">Glycoprotein</keyword>
<dbReference type="InterPro" id="IPR013106">
    <property type="entry name" value="Ig_V-set"/>
</dbReference>
<feature type="region of interest" description="Disordered" evidence="14">
    <location>
        <begin position="237"/>
        <end position="265"/>
    </location>
</feature>
<evidence type="ECO:0000256" key="9">
    <source>
        <dbReference type="ARBA" id="ARBA00023139"/>
    </source>
</evidence>
<dbReference type="OrthoDB" id="9906515at2759"/>
<keyword evidence="10" id="KW-1015">Disulfide bond</keyword>
<comment type="caution">
    <text evidence="17">The sequence shown here is derived from an EMBL/GenBank/DDBJ whole genome shotgun (WGS) entry which is preliminary data.</text>
</comment>
<dbReference type="Pfam" id="PF07686">
    <property type="entry name" value="V-set"/>
    <property type="match status" value="1"/>
</dbReference>
<evidence type="ECO:0000256" key="5">
    <source>
        <dbReference type="ARBA" id="ARBA00022859"/>
    </source>
</evidence>
<evidence type="ECO:0000259" key="16">
    <source>
        <dbReference type="PROSITE" id="PS50835"/>
    </source>
</evidence>
<evidence type="ECO:0000256" key="12">
    <source>
        <dbReference type="ARBA" id="ARBA00023288"/>
    </source>
</evidence>
<dbReference type="FunFam" id="2.60.40.10:FF:001514">
    <property type="entry name" value="CD8 alpha chain"/>
    <property type="match status" value="1"/>
</dbReference>
<feature type="compositionally biased region" description="Basic and acidic residues" evidence="14">
    <location>
        <begin position="78"/>
        <end position="97"/>
    </location>
</feature>
<keyword evidence="13" id="KW-0393">Immunoglobulin domain</keyword>
<dbReference type="GO" id="GO:0002456">
    <property type="term" value="P:T cell mediated immunity"/>
    <property type="evidence" value="ECO:0007669"/>
    <property type="project" value="TreeGrafter"/>
</dbReference>
<evidence type="ECO:0000256" key="11">
    <source>
        <dbReference type="ARBA" id="ARBA00023180"/>
    </source>
</evidence>
<feature type="compositionally biased region" description="Polar residues" evidence="14">
    <location>
        <begin position="54"/>
        <end position="76"/>
    </location>
</feature>
<keyword evidence="5" id="KW-0391">Immunity</keyword>
<comment type="subcellular location">
    <subcellularLocation>
        <location evidence="1">Cell membrane</location>
        <topology evidence="1">Single-pass type I membrane protein</topology>
    </subcellularLocation>
</comment>
<dbReference type="STRING" id="372326.A0A1V4JG90"/>
<keyword evidence="12" id="KW-0449">Lipoprotein</keyword>
<evidence type="ECO:0000256" key="3">
    <source>
        <dbReference type="ARBA" id="ARBA00022692"/>
    </source>
</evidence>
<evidence type="ECO:0000256" key="1">
    <source>
        <dbReference type="ARBA" id="ARBA00004251"/>
    </source>
</evidence>
<dbReference type="InterPro" id="IPR015468">
    <property type="entry name" value="CD8_asu"/>
</dbReference>
<feature type="region of interest" description="Disordered" evidence="14">
    <location>
        <begin position="54"/>
        <end position="97"/>
    </location>
</feature>
<proteinExistence type="predicted"/>
<feature type="transmembrane region" description="Helical" evidence="15">
    <location>
        <begin position="275"/>
        <end position="298"/>
    </location>
</feature>
<evidence type="ECO:0000313" key="18">
    <source>
        <dbReference type="Proteomes" id="UP000190648"/>
    </source>
</evidence>
<keyword evidence="6 15" id="KW-1133">Transmembrane helix</keyword>
<evidence type="ECO:0000256" key="7">
    <source>
        <dbReference type="ARBA" id="ARBA00023130"/>
    </source>
</evidence>
<dbReference type="EMBL" id="LSYS01007721">
    <property type="protein sequence ID" value="OPJ70777.1"/>
    <property type="molecule type" value="Genomic_DNA"/>
</dbReference>
<evidence type="ECO:0000313" key="17">
    <source>
        <dbReference type="EMBL" id="OPJ70777.1"/>
    </source>
</evidence>
<dbReference type="SUPFAM" id="SSF48726">
    <property type="entry name" value="Immunoglobulin"/>
    <property type="match status" value="1"/>
</dbReference>
<dbReference type="GO" id="GO:0009897">
    <property type="term" value="C:external side of plasma membrane"/>
    <property type="evidence" value="ECO:0007669"/>
    <property type="project" value="TreeGrafter"/>
</dbReference>
<reference evidence="17 18" key="1">
    <citation type="submission" date="2016-02" db="EMBL/GenBank/DDBJ databases">
        <title>Band-tailed pigeon sequencing and assembly.</title>
        <authorList>
            <person name="Soares A.E."/>
            <person name="Novak B.J."/>
            <person name="Rice E.S."/>
            <person name="O'Connell B."/>
            <person name="Chang D."/>
            <person name="Weber S."/>
            <person name="Shapiro B."/>
        </authorList>
    </citation>
    <scope>NUCLEOTIDE SEQUENCE [LARGE SCALE GENOMIC DNA]</scope>
    <source>
        <strain evidence="17">BTP2013</strain>
        <tissue evidence="17">Blood</tissue>
    </source>
</reference>
<evidence type="ECO:0000256" key="8">
    <source>
        <dbReference type="ARBA" id="ARBA00023136"/>
    </source>
</evidence>
<dbReference type="PANTHER" id="PTHR10441">
    <property type="entry name" value="CD8 ALPHA CHAIN"/>
    <property type="match status" value="1"/>
</dbReference>
<keyword evidence="9" id="KW-0564">Palmitate</keyword>
<protein>
    <submittedName>
        <fullName evidence="17">T-cell surface glycoprotein CD8 alpha chain isoform A</fullName>
    </submittedName>
</protein>
<accession>A0A1V4JG90</accession>
<dbReference type="InterPro" id="IPR007110">
    <property type="entry name" value="Ig-like_dom"/>
</dbReference>
<name>A0A1V4JG90_PATFA</name>
<evidence type="ECO:0000256" key="14">
    <source>
        <dbReference type="SAM" id="MobiDB-lite"/>
    </source>
</evidence>
<evidence type="ECO:0000256" key="2">
    <source>
        <dbReference type="ARBA" id="ARBA00022475"/>
    </source>
</evidence>
<keyword evidence="2" id="KW-1003">Cell membrane</keyword>
<dbReference type="PANTHER" id="PTHR10441:SF2">
    <property type="entry name" value="T-CELL SURFACE GLYCOPROTEIN CD8 ALPHA CHAIN"/>
    <property type="match status" value="1"/>
</dbReference>
<dbReference type="GO" id="GO:0007166">
    <property type="term" value="P:cell surface receptor signaling pathway"/>
    <property type="evidence" value="ECO:0007669"/>
    <property type="project" value="TreeGrafter"/>
</dbReference>
<organism evidence="17 18">
    <name type="scientific">Patagioenas fasciata monilis</name>
    <dbReference type="NCBI Taxonomy" id="372326"/>
    <lineage>
        <taxon>Eukaryota</taxon>
        <taxon>Metazoa</taxon>
        <taxon>Chordata</taxon>
        <taxon>Craniata</taxon>
        <taxon>Vertebrata</taxon>
        <taxon>Euteleostomi</taxon>
        <taxon>Archelosauria</taxon>
        <taxon>Archosauria</taxon>
        <taxon>Dinosauria</taxon>
        <taxon>Saurischia</taxon>
        <taxon>Theropoda</taxon>
        <taxon>Coelurosauria</taxon>
        <taxon>Aves</taxon>
        <taxon>Neognathae</taxon>
        <taxon>Neoaves</taxon>
        <taxon>Columbimorphae</taxon>
        <taxon>Columbiformes</taxon>
        <taxon>Columbidae</taxon>
        <taxon>Patagioenas</taxon>
    </lineage>
</organism>
<feature type="domain" description="Ig-like" evidence="16">
    <location>
        <begin position="140"/>
        <end position="217"/>
    </location>
</feature>
<dbReference type="InterPro" id="IPR013783">
    <property type="entry name" value="Ig-like_fold"/>
</dbReference>
<evidence type="ECO:0000256" key="6">
    <source>
        <dbReference type="ARBA" id="ARBA00022989"/>
    </source>
</evidence>
<keyword evidence="3 15" id="KW-0812">Transmembrane</keyword>